<feature type="domain" description="CHASE" evidence="6">
    <location>
        <begin position="113"/>
        <end position="257"/>
    </location>
</feature>
<dbReference type="Gene3D" id="3.30.70.270">
    <property type="match status" value="1"/>
</dbReference>
<dbReference type="Gene3D" id="3.30.450.350">
    <property type="entry name" value="CHASE domain"/>
    <property type="match status" value="1"/>
</dbReference>
<evidence type="ECO:0000259" key="6">
    <source>
        <dbReference type="PROSITE" id="PS50839"/>
    </source>
</evidence>
<evidence type="ECO:0000256" key="3">
    <source>
        <dbReference type="ARBA" id="ARBA00022989"/>
    </source>
</evidence>
<dbReference type="Pfam" id="PF03924">
    <property type="entry name" value="CHASE"/>
    <property type="match status" value="1"/>
</dbReference>
<dbReference type="InterPro" id="IPR006189">
    <property type="entry name" value="CHASE_dom"/>
</dbReference>
<accession>A0A9E4K3F6</accession>
<dbReference type="InterPro" id="IPR029787">
    <property type="entry name" value="Nucleotide_cyclase"/>
</dbReference>
<comment type="subcellular location">
    <subcellularLocation>
        <location evidence="1">Membrane</location>
    </subcellularLocation>
</comment>
<keyword evidence="2 5" id="KW-0812">Transmembrane</keyword>
<dbReference type="InterPro" id="IPR000160">
    <property type="entry name" value="GGDEF_dom"/>
</dbReference>
<dbReference type="AlphaFoldDB" id="A0A9E4K3F6"/>
<gene>
    <name evidence="8" type="ORF">JAZ04_08525</name>
</gene>
<dbReference type="CDD" id="cd01949">
    <property type="entry name" value="GGDEF"/>
    <property type="match status" value="1"/>
</dbReference>
<dbReference type="PROSITE" id="PS50839">
    <property type="entry name" value="CHASE"/>
    <property type="match status" value="1"/>
</dbReference>
<keyword evidence="4 5" id="KW-0472">Membrane</keyword>
<evidence type="ECO:0000313" key="8">
    <source>
        <dbReference type="EMBL" id="MCG7938886.1"/>
    </source>
</evidence>
<dbReference type="SUPFAM" id="SSF55073">
    <property type="entry name" value="Nucleotide cyclase"/>
    <property type="match status" value="1"/>
</dbReference>
<dbReference type="InterPro" id="IPR042240">
    <property type="entry name" value="CHASE_sf"/>
</dbReference>
<dbReference type="GO" id="GO:0003824">
    <property type="term" value="F:catalytic activity"/>
    <property type="evidence" value="ECO:0007669"/>
    <property type="project" value="UniProtKB-ARBA"/>
</dbReference>
<evidence type="ECO:0000256" key="5">
    <source>
        <dbReference type="SAM" id="Phobius"/>
    </source>
</evidence>
<feature type="domain" description="GGDEF" evidence="7">
    <location>
        <begin position="333"/>
        <end position="465"/>
    </location>
</feature>
<sequence length="469" mass="51291">MNLDLHKFKGKRSLAIVSGLLFFLVVAATAEVIAYLLEAKNQEHERSSVVKKVSTLRARLEGELNSTLHLTRGLIAYVATHPDIQEPNFSQLVSEILTQGRNIRNIGLARNNIITHIFPLAGNESALGLEYEKNSKQWPAVKQAMDAKGTVVAGPVNLVQGGQAFIARTPIFTRKGITGLLSEHKPSYWGMASIVIDIPSLFQSAGISEQTDGLALALRGKDSQGAQGEMIFGDEALFQRSPVVQSIVLPNGNWQIAAIPIAGWGSGLTPVWLLRTSGWLLALLIGALIAALVETRATNLELALHDPLTALPNRRLLEDRMQQLLEHHKRNNTGFGVLSIDLDGFKAVNDQYGHRVGDKLLQIAAFRMQSSIRATDTVCRSGGDEFIILIDDVHTRSDLEKAQQQVINKLIGNALVENRTIQLQASSGIAYYPEDGESLDSLLKTSDRKMYSNKRGGQVIDIESASQLN</sequence>
<dbReference type="Proteomes" id="UP000886687">
    <property type="component" value="Unassembled WGS sequence"/>
</dbReference>
<name>A0A9E4K3F6_9GAMM</name>
<dbReference type="GO" id="GO:0016020">
    <property type="term" value="C:membrane"/>
    <property type="evidence" value="ECO:0007669"/>
    <property type="project" value="UniProtKB-SubCell"/>
</dbReference>
<dbReference type="Pfam" id="PF00990">
    <property type="entry name" value="GGDEF"/>
    <property type="match status" value="1"/>
</dbReference>
<dbReference type="PROSITE" id="PS50887">
    <property type="entry name" value="GGDEF"/>
    <property type="match status" value="1"/>
</dbReference>
<protein>
    <submittedName>
        <fullName evidence="8">Sensor domain-containing diguanylate cyclase</fullName>
    </submittedName>
</protein>
<dbReference type="EMBL" id="JAEPDI010000004">
    <property type="protein sequence ID" value="MCG7938886.1"/>
    <property type="molecule type" value="Genomic_DNA"/>
</dbReference>
<feature type="transmembrane region" description="Helical" evidence="5">
    <location>
        <begin position="272"/>
        <end position="293"/>
    </location>
</feature>
<organism evidence="8 9">
    <name type="scientific">Candidatus Thiodiazotropha lotti</name>
    <dbReference type="NCBI Taxonomy" id="2792787"/>
    <lineage>
        <taxon>Bacteria</taxon>
        <taxon>Pseudomonadati</taxon>
        <taxon>Pseudomonadota</taxon>
        <taxon>Gammaproteobacteria</taxon>
        <taxon>Chromatiales</taxon>
        <taxon>Sedimenticolaceae</taxon>
        <taxon>Candidatus Thiodiazotropha</taxon>
    </lineage>
</organism>
<keyword evidence="3 5" id="KW-1133">Transmembrane helix</keyword>
<evidence type="ECO:0000259" key="7">
    <source>
        <dbReference type="PROSITE" id="PS50887"/>
    </source>
</evidence>
<dbReference type="InterPro" id="IPR052163">
    <property type="entry name" value="DGC-Regulatory_Protein"/>
</dbReference>
<evidence type="ECO:0000256" key="2">
    <source>
        <dbReference type="ARBA" id="ARBA00022692"/>
    </source>
</evidence>
<dbReference type="SMART" id="SM00267">
    <property type="entry name" value="GGDEF"/>
    <property type="match status" value="1"/>
</dbReference>
<dbReference type="SMART" id="SM01079">
    <property type="entry name" value="CHASE"/>
    <property type="match status" value="1"/>
</dbReference>
<dbReference type="PANTHER" id="PTHR46663">
    <property type="entry name" value="DIGUANYLATE CYCLASE DGCT-RELATED"/>
    <property type="match status" value="1"/>
</dbReference>
<dbReference type="PANTHER" id="PTHR46663:SF2">
    <property type="entry name" value="GGDEF DOMAIN-CONTAINING PROTEIN"/>
    <property type="match status" value="1"/>
</dbReference>
<dbReference type="InterPro" id="IPR043128">
    <property type="entry name" value="Rev_trsase/Diguanyl_cyclase"/>
</dbReference>
<reference evidence="8" key="1">
    <citation type="journal article" date="2021" name="Proc. Natl. Acad. Sci. U.S.A.">
        <title>Global biogeography of chemosynthetic symbionts reveals both localized and globally distributed symbiont groups. .</title>
        <authorList>
            <person name="Osvatic J.T."/>
            <person name="Wilkins L.G.E."/>
            <person name="Leibrecht L."/>
            <person name="Leray M."/>
            <person name="Zauner S."/>
            <person name="Polzin J."/>
            <person name="Camacho Y."/>
            <person name="Gros O."/>
            <person name="van Gils J.A."/>
            <person name="Eisen J.A."/>
            <person name="Petersen J.M."/>
            <person name="Yuen B."/>
        </authorList>
    </citation>
    <scope>NUCLEOTIDE SEQUENCE</scope>
    <source>
        <strain evidence="8">MAGL173</strain>
    </source>
</reference>
<evidence type="ECO:0000256" key="1">
    <source>
        <dbReference type="ARBA" id="ARBA00004370"/>
    </source>
</evidence>
<evidence type="ECO:0000313" key="9">
    <source>
        <dbReference type="Proteomes" id="UP000886687"/>
    </source>
</evidence>
<comment type="caution">
    <text evidence="8">The sequence shown here is derived from an EMBL/GenBank/DDBJ whole genome shotgun (WGS) entry which is preliminary data.</text>
</comment>
<evidence type="ECO:0000256" key="4">
    <source>
        <dbReference type="ARBA" id="ARBA00023136"/>
    </source>
</evidence>
<dbReference type="GO" id="GO:0007165">
    <property type="term" value="P:signal transduction"/>
    <property type="evidence" value="ECO:0007669"/>
    <property type="project" value="UniProtKB-ARBA"/>
</dbReference>
<proteinExistence type="predicted"/>
<dbReference type="NCBIfam" id="TIGR00254">
    <property type="entry name" value="GGDEF"/>
    <property type="match status" value="1"/>
</dbReference>